<dbReference type="InterPro" id="IPR036259">
    <property type="entry name" value="MFS_trans_sf"/>
</dbReference>
<dbReference type="NCBIfam" id="TIGR00792">
    <property type="entry name" value="gph"/>
    <property type="match status" value="1"/>
</dbReference>
<dbReference type="AlphaFoldDB" id="A0A367G857"/>
<dbReference type="Proteomes" id="UP000253208">
    <property type="component" value="Unassembled WGS sequence"/>
</dbReference>
<evidence type="ECO:0000256" key="1">
    <source>
        <dbReference type="SAM" id="Phobius"/>
    </source>
</evidence>
<feature type="transmembrane region" description="Helical" evidence="1">
    <location>
        <begin position="202"/>
        <end position="226"/>
    </location>
</feature>
<feature type="transmembrane region" description="Helical" evidence="1">
    <location>
        <begin position="128"/>
        <end position="146"/>
    </location>
</feature>
<dbReference type="GO" id="GO:0008643">
    <property type="term" value="P:carbohydrate transport"/>
    <property type="evidence" value="ECO:0007669"/>
    <property type="project" value="InterPro"/>
</dbReference>
<evidence type="ECO:0000313" key="3">
    <source>
        <dbReference type="Proteomes" id="UP000253208"/>
    </source>
</evidence>
<reference evidence="2 3" key="1">
    <citation type="submission" date="2018-02" db="EMBL/GenBank/DDBJ databases">
        <title>Complete genome sequencing of Faecalibacterium prausnitzii strains isolated from the human gut.</title>
        <authorList>
            <person name="Fitzgerald B.C."/>
            <person name="Shkoporov A.N."/>
            <person name="Ross P.R."/>
            <person name="Hill C."/>
        </authorList>
    </citation>
    <scope>NUCLEOTIDE SEQUENCE [LARGE SCALE GENOMIC DNA]</scope>
    <source>
        <strain evidence="2 3">APC942/31-1</strain>
    </source>
</reference>
<feature type="transmembrane region" description="Helical" evidence="1">
    <location>
        <begin position="434"/>
        <end position="456"/>
    </location>
</feature>
<accession>A0A367G857</accession>
<dbReference type="InterPro" id="IPR027417">
    <property type="entry name" value="P-loop_NTPase"/>
</dbReference>
<dbReference type="Pfam" id="PF13347">
    <property type="entry name" value="MFS_2"/>
    <property type="match status" value="1"/>
</dbReference>
<feature type="transmembrane region" description="Helical" evidence="1">
    <location>
        <begin position="50"/>
        <end position="72"/>
    </location>
</feature>
<feature type="transmembrane region" description="Helical" evidence="1">
    <location>
        <begin position="166"/>
        <end position="190"/>
    </location>
</feature>
<dbReference type="PANTHER" id="PTHR11328:SF24">
    <property type="entry name" value="MAJOR FACILITATOR SUPERFAMILY (MFS) PROFILE DOMAIN-CONTAINING PROTEIN"/>
    <property type="match status" value="1"/>
</dbReference>
<dbReference type="GO" id="GO:0006814">
    <property type="term" value="P:sodium ion transport"/>
    <property type="evidence" value="ECO:0007669"/>
    <property type="project" value="InterPro"/>
</dbReference>
<feature type="transmembrane region" description="Helical" evidence="1">
    <location>
        <begin position="254"/>
        <end position="271"/>
    </location>
</feature>
<organism evidence="2 3">
    <name type="scientific">Blautia obeum</name>
    <dbReference type="NCBI Taxonomy" id="40520"/>
    <lineage>
        <taxon>Bacteria</taxon>
        <taxon>Bacillati</taxon>
        <taxon>Bacillota</taxon>
        <taxon>Clostridia</taxon>
        <taxon>Lachnospirales</taxon>
        <taxon>Lachnospiraceae</taxon>
        <taxon>Blautia</taxon>
    </lineage>
</organism>
<keyword evidence="1" id="KW-1133">Transmembrane helix</keyword>
<gene>
    <name evidence="2" type="ORF">C4886_00355</name>
</gene>
<proteinExistence type="predicted"/>
<dbReference type="RefSeq" id="WP_114001428.1">
    <property type="nucleotide sequence ID" value="NZ_PSQG01000001.1"/>
</dbReference>
<dbReference type="InterPro" id="IPR001927">
    <property type="entry name" value="Na/Gal_symport"/>
</dbReference>
<dbReference type="GO" id="GO:0005886">
    <property type="term" value="C:plasma membrane"/>
    <property type="evidence" value="ECO:0007669"/>
    <property type="project" value="TreeGrafter"/>
</dbReference>
<feature type="transmembrane region" description="Helical" evidence="1">
    <location>
        <begin position="320"/>
        <end position="337"/>
    </location>
</feature>
<dbReference type="InterPro" id="IPR039672">
    <property type="entry name" value="MFS_2"/>
</dbReference>
<feature type="transmembrane region" description="Helical" evidence="1">
    <location>
        <begin position="396"/>
        <end position="414"/>
    </location>
</feature>
<keyword evidence="1" id="KW-0812">Transmembrane</keyword>
<dbReference type="Gene3D" id="3.40.50.300">
    <property type="entry name" value="P-loop containing nucleotide triphosphate hydrolases"/>
    <property type="match status" value="1"/>
</dbReference>
<dbReference type="PANTHER" id="PTHR11328">
    <property type="entry name" value="MAJOR FACILITATOR SUPERFAMILY DOMAIN-CONTAINING PROTEIN"/>
    <property type="match status" value="1"/>
</dbReference>
<feature type="transmembrane region" description="Helical" evidence="1">
    <location>
        <begin position="291"/>
        <end position="308"/>
    </location>
</feature>
<comment type="caution">
    <text evidence="2">The sequence shown here is derived from an EMBL/GenBank/DDBJ whole genome shotgun (WGS) entry which is preliminary data.</text>
</comment>
<protein>
    <submittedName>
        <fullName evidence="2">MFS transporter</fullName>
    </submittedName>
</protein>
<dbReference type="Gene3D" id="1.20.1250.20">
    <property type="entry name" value="MFS general substrate transporter like domains"/>
    <property type="match status" value="2"/>
</dbReference>
<name>A0A367G857_9FIRM</name>
<dbReference type="EMBL" id="PSQG01000001">
    <property type="protein sequence ID" value="RCH46433.1"/>
    <property type="molecule type" value="Genomic_DNA"/>
</dbReference>
<evidence type="ECO:0000313" key="2">
    <source>
        <dbReference type="EMBL" id="RCH46433.1"/>
    </source>
</evidence>
<dbReference type="Pfam" id="PF13189">
    <property type="entry name" value="Cytidylate_kin2"/>
    <property type="match status" value="1"/>
</dbReference>
<keyword evidence="1" id="KW-0472">Membrane</keyword>
<feature type="transmembrane region" description="Helical" evidence="1">
    <location>
        <begin position="101"/>
        <end position="122"/>
    </location>
</feature>
<dbReference type="CDD" id="cd17332">
    <property type="entry name" value="MFS_MelB_like"/>
    <property type="match status" value="1"/>
</dbReference>
<dbReference type="SUPFAM" id="SSF103473">
    <property type="entry name" value="MFS general substrate transporter"/>
    <property type="match status" value="1"/>
</dbReference>
<sequence>MAGKGIPELLNYKQKGKDLNEFIKVPLSEKLAYCFGDPALTLMYTMTTTLLIYFYTNVVGISAGAVGMIMLLSRVFDGFSDVLMGTIIDRTHSKYGKARIWILRLAVPYALAAVLLFTMPPMGNMGKIIYAFVTYNIMNTVVYTAISQPFHALGSLMSRDRRERDVICNIRMVLSITASMIITAFTLPLINIVANITGNQQMAWILVTAGYAIISVGVLVNTYMVCTERVSAAKQEKEDIPFVEAFKATVTNRYFLIALGLMIFYTAYQIIIGTDLTYYCQYVLGNVDLVMPLSAAEKLATVAGIALLPKVLPRYGKRNLICVGCILGVAGQLLFLMNITSVSLGVVTCIMRGIGIAPFYGVQYSLPSDAIEYGQWKTGKRVEGLMFSSMSMGQKAGSGLTSAIMGGILSAAYFDGTKATAAEQSAEAIRVIKGFYLYVPIAIWVVMFVIAACYQLDKVYDKMMRELIQRESGEESVSVPGEIQAMPLPEASGNRINVAIGRLYGSSGRKIAEGVAKALDCKVYDRQIICLMAEKFGMEKADLESVRQYLDSYNYEDSELTFSPYGHSSAGAAADYTGVQMFEVQSRIIRELSERRPGVFLGRCANYVLRGEPHTYSFFVYADDAYREKEGQEYYKGQSLGELKKRDQIRNEYYEKFTGIRRDDPHYYDMVINVSKTGVAGAASLILDYIRNKEEEKGGNAS</sequence>
<dbReference type="GO" id="GO:0015293">
    <property type="term" value="F:symporter activity"/>
    <property type="evidence" value="ECO:0007669"/>
    <property type="project" value="InterPro"/>
</dbReference>